<comment type="caution">
    <text evidence="2">The sequence shown here is derived from an EMBL/GenBank/DDBJ whole genome shotgun (WGS) entry which is preliminary data.</text>
</comment>
<feature type="domain" description="Zinc finger CGNR" evidence="1">
    <location>
        <begin position="143"/>
        <end position="182"/>
    </location>
</feature>
<dbReference type="InterPro" id="IPR021005">
    <property type="entry name" value="Znf_CGNR"/>
</dbReference>
<dbReference type="InterPro" id="IPR010852">
    <property type="entry name" value="ABATE"/>
</dbReference>
<dbReference type="SUPFAM" id="SSF160904">
    <property type="entry name" value="Jann2411-like"/>
    <property type="match status" value="1"/>
</dbReference>
<name>A0ABU1HZF0_9MICO</name>
<dbReference type="InterPro" id="IPR023286">
    <property type="entry name" value="ABATE_dom_sf"/>
</dbReference>
<dbReference type="PANTHER" id="PTHR35525:SF3">
    <property type="entry name" value="BLL6575 PROTEIN"/>
    <property type="match status" value="1"/>
</dbReference>
<gene>
    <name evidence="2" type="ORF">QE367_001004</name>
</gene>
<accession>A0ABU1HZF0</accession>
<dbReference type="Gene3D" id="1.10.3300.10">
    <property type="entry name" value="Jann2411-like domain"/>
    <property type="match status" value="1"/>
</dbReference>
<evidence type="ECO:0000313" key="3">
    <source>
        <dbReference type="Proteomes" id="UP001260188"/>
    </source>
</evidence>
<dbReference type="Proteomes" id="UP001260188">
    <property type="component" value="Unassembled WGS sequence"/>
</dbReference>
<protein>
    <submittedName>
        <fullName evidence="2">RNA-binding Zn ribbon-like protein</fullName>
    </submittedName>
</protein>
<dbReference type="EMBL" id="JAVIZA010000001">
    <property type="protein sequence ID" value="MDR6166800.1"/>
    <property type="molecule type" value="Genomic_DNA"/>
</dbReference>
<dbReference type="Pfam" id="PF11706">
    <property type="entry name" value="zf-CGNR"/>
    <property type="match status" value="1"/>
</dbReference>
<dbReference type="PANTHER" id="PTHR35525">
    <property type="entry name" value="BLL6575 PROTEIN"/>
    <property type="match status" value="1"/>
</dbReference>
<evidence type="ECO:0000313" key="2">
    <source>
        <dbReference type="EMBL" id="MDR6166800.1"/>
    </source>
</evidence>
<proteinExistence type="predicted"/>
<sequence>MSDDFPEFRVGSVLSTSFTGTLTERHGARVERIPTPARLQAWFARFDLAVARCSASDLDRAYALREAIHVAATARAQGAALPTDAVDLLNEFSARGGATAVLTDDGRRRWHLGSPAAVDAALGVVAADAIEIVAGARPGAFALCASPTCRAAFFDTSRARTRRWCDMNTCGNHAKKARLRAKEAHAGEAHGGVTRHAF</sequence>
<organism evidence="2 3">
    <name type="scientific">Microbacterium paludicola</name>
    <dbReference type="NCBI Taxonomy" id="300019"/>
    <lineage>
        <taxon>Bacteria</taxon>
        <taxon>Bacillati</taxon>
        <taxon>Actinomycetota</taxon>
        <taxon>Actinomycetes</taxon>
        <taxon>Micrococcales</taxon>
        <taxon>Microbacteriaceae</taxon>
        <taxon>Microbacterium</taxon>
    </lineage>
</organism>
<dbReference type="RefSeq" id="WP_309665206.1">
    <property type="nucleotide sequence ID" value="NZ_JAVIZA010000001.1"/>
</dbReference>
<keyword evidence="3" id="KW-1185">Reference proteome</keyword>
<dbReference type="Pfam" id="PF07336">
    <property type="entry name" value="ABATE"/>
    <property type="match status" value="1"/>
</dbReference>
<evidence type="ECO:0000259" key="1">
    <source>
        <dbReference type="Pfam" id="PF11706"/>
    </source>
</evidence>
<reference evidence="2 3" key="1">
    <citation type="submission" date="2023-08" db="EMBL/GenBank/DDBJ databases">
        <title>Functional and genomic diversity of the sorghum phyllosphere microbiome.</title>
        <authorList>
            <person name="Shade A."/>
        </authorList>
    </citation>
    <scope>NUCLEOTIDE SEQUENCE [LARGE SCALE GENOMIC DNA]</scope>
    <source>
        <strain evidence="2 3">SORGH_AS_0919</strain>
    </source>
</reference>